<dbReference type="Gene3D" id="3.30.70.1240">
    <property type="entry name" value="DOPA-like domains"/>
    <property type="match status" value="1"/>
</dbReference>
<evidence type="ECO:0000313" key="2">
    <source>
        <dbReference type="EMBL" id="KAL0481757.1"/>
    </source>
</evidence>
<keyword evidence="1" id="KW-0732">Signal</keyword>
<keyword evidence="3" id="KW-1185">Reference proteome</keyword>
<dbReference type="InterPro" id="IPR023389">
    <property type="entry name" value="DOPA-like_sf"/>
</dbReference>
<accession>A0AAW2YW95</accession>
<dbReference type="InterPro" id="IPR014980">
    <property type="entry name" value="DOPA_dioxygen"/>
</dbReference>
<dbReference type="Pfam" id="PF08883">
    <property type="entry name" value="DOPA_dioxygen"/>
    <property type="match status" value="1"/>
</dbReference>
<organism evidence="2 3">
    <name type="scientific">Acrasis kona</name>
    <dbReference type="NCBI Taxonomy" id="1008807"/>
    <lineage>
        <taxon>Eukaryota</taxon>
        <taxon>Discoba</taxon>
        <taxon>Heterolobosea</taxon>
        <taxon>Tetramitia</taxon>
        <taxon>Eutetramitia</taxon>
        <taxon>Acrasidae</taxon>
        <taxon>Acrasis</taxon>
    </lineage>
</organism>
<dbReference type="PANTHER" id="PTHR36423:SF2">
    <property type="entry name" value="AFR070WP"/>
    <property type="match status" value="1"/>
</dbReference>
<gene>
    <name evidence="2" type="ORF">AKO1_012357</name>
</gene>
<sequence>MSTTRLFNLLLLIAILASAALCQERVNRAYDLHIYYFPNSAASKSHADKLFAYAKNTWSDLYIKMFTAPIGPHPIPMFEIDIPQAHPKFSDILSWIMINRGNSSALLHPNTGDEMKDHTVSATWVGQPVPLNFEYL</sequence>
<proteinExistence type="predicted"/>
<evidence type="ECO:0000313" key="3">
    <source>
        <dbReference type="Proteomes" id="UP001431209"/>
    </source>
</evidence>
<dbReference type="PANTHER" id="PTHR36423">
    <property type="entry name" value="AFR070WP"/>
    <property type="match status" value="1"/>
</dbReference>
<comment type="caution">
    <text evidence="2">The sequence shown here is derived from an EMBL/GenBank/DDBJ whole genome shotgun (WGS) entry which is preliminary data.</text>
</comment>
<dbReference type="SUPFAM" id="SSF143410">
    <property type="entry name" value="DOPA-like"/>
    <property type="match status" value="1"/>
</dbReference>
<reference evidence="2 3" key="1">
    <citation type="submission" date="2024-03" db="EMBL/GenBank/DDBJ databases">
        <title>The Acrasis kona genome and developmental transcriptomes reveal deep origins of eukaryotic multicellular pathways.</title>
        <authorList>
            <person name="Sheikh S."/>
            <person name="Fu C.-J."/>
            <person name="Brown M.W."/>
            <person name="Baldauf S.L."/>
        </authorList>
    </citation>
    <scope>NUCLEOTIDE SEQUENCE [LARGE SCALE GENOMIC DNA]</scope>
    <source>
        <strain evidence="2 3">ATCC MYA-3509</strain>
    </source>
</reference>
<evidence type="ECO:0000256" key="1">
    <source>
        <dbReference type="SAM" id="SignalP"/>
    </source>
</evidence>
<evidence type="ECO:0008006" key="4">
    <source>
        <dbReference type="Google" id="ProtNLM"/>
    </source>
</evidence>
<dbReference type="EMBL" id="JAOPGA020000789">
    <property type="protein sequence ID" value="KAL0481757.1"/>
    <property type="molecule type" value="Genomic_DNA"/>
</dbReference>
<feature type="chain" id="PRO_5043397035" description="DOPA 4,5-dioxygenase" evidence="1">
    <location>
        <begin position="23"/>
        <end position="136"/>
    </location>
</feature>
<protein>
    <recommendedName>
        <fullName evidence="4">DOPA 4,5-dioxygenase</fullName>
    </recommendedName>
</protein>
<dbReference type="AlphaFoldDB" id="A0AAW2YW95"/>
<dbReference type="Proteomes" id="UP001431209">
    <property type="component" value="Unassembled WGS sequence"/>
</dbReference>
<name>A0AAW2YW95_9EUKA</name>
<feature type="signal peptide" evidence="1">
    <location>
        <begin position="1"/>
        <end position="22"/>
    </location>
</feature>